<evidence type="ECO:0000256" key="9">
    <source>
        <dbReference type="SAM" id="Phobius"/>
    </source>
</evidence>
<evidence type="ECO:0000256" key="5">
    <source>
        <dbReference type="ARBA" id="ARBA00022989"/>
    </source>
</evidence>
<dbReference type="PIRSF" id="PIRSF038981">
    <property type="entry name" value="GRP"/>
    <property type="match status" value="1"/>
</dbReference>
<evidence type="ECO:0000313" key="11">
    <source>
        <dbReference type="Proteomes" id="UP001153636"/>
    </source>
</evidence>
<dbReference type="InterPro" id="IPR009318">
    <property type="entry name" value="Gustatory_rcpt"/>
</dbReference>
<evidence type="ECO:0000256" key="4">
    <source>
        <dbReference type="ARBA" id="ARBA00022692"/>
    </source>
</evidence>
<keyword evidence="3" id="KW-1003">Cell membrane</keyword>
<accession>A0A9P0GCL5</accession>
<feature type="transmembrane region" description="Helical" evidence="9">
    <location>
        <begin position="269"/>
        <end position="289"/>
    </location>
</feature>
<feature type="transmembrane region" description="Helical" evidence="9">
    <location>
        <begin position="301"/>
        <end position="321"/>
    </location>
</feature>
<organism evidence="10 11">
    <name type="scientific">Psylliodes chrysocephalus</name>
    <dbReference type="NCBI Taxonomy" id="3402493"/>
    <lineage>
        <taxon>Eukaryota</taxon>
        <taxon>Metazoa</taxon>
        <taxon>Ecdysozoa</taxon>
        <taxon>Arthropoda</taxon>
        <taxon>Hexapoda</taxon>
        <taxon>Insecta</taxon>
        <taxon>Pterygota</taxon>
        <taxon>Neoptera</taxon>
        <taxon>Endopterygota</taxon>
        <taxon>Coleoptera</taxon>
        <taxon>Polyphaga</taxon>
        <taxon>Cucujiformia</taxon>
        <taxon>Chrysomeloidea</taxon>
        <taxon>Chrysomelidae</taxon>
        <taxon>Galerucinae</taxon>
        <taxon>Alticini</taxon>
        <taxon>Psylliodes</taxon>
    </lineage>
</organism>
<dbReference type="AlphaFoldDB" id="A0A9P0GCL5"/>
<dbReference type="EMBL" id="OV651829">
    <property type="protein sequence ID" value="CAH1104617.1"/>
    <property type="molecule type" value="Genomic_DNA"/>
</dbReference>
<evidence type="ECO:0000256" key="1">
    <source>
        <dbReference type="ARBA" id="ARBA00004651"/>
    </source>
</evidence>
<gene>
    <name evidence="10" type="ORF">PSYICH_LOCUS5402</name>
</gene>
<evidence type="ECO:0000313" key="10">
    <source>
        <dbReference type="EMBL" id="CAH1104617.1"/>
    </source>
</evidence>
<feature type="transmembrane region" description="Helical" evidence="9">
    <location>
        <begin position="141"/>
        <end position="159"/>
    </location>
</feature>
<dbReference type="PANTHER" id="PTHR21421">
    <property type="entry name" value="GUSTATORY RECEPTOR"/>
    <property type="match status" value="1"/>
</dbReference>
<comment type="subcellular location">
    <subcellularLocation>
        <location evidence="1">Cell membrane</location>
        <topology evidence="1">Multi-pass membrane protein</topology>
    </subcellularLocation>
</comment>
<proteinExistence type="inferred from homology"/>
<reference evidence="10" key="1">
    <citation type="submission" date="2022-01" db="EMBL/GenBank/DDBJ databases">
        <authorList>
            <person name="King R."/>
        </authorList>
    </citation>
    <scope>NUCLEOTIDE SEQUENCE</scope>
</reference>
<evidence type="ECO:0000256" key="8">
    <source>
        <dbReference type="PIRNR" id="PIRNR038981"/>
    </source>
</evidence>
<comment type="function">
    <text evidence="8">Plays a role in the sugar gustatory response.</text>
</comment>
<protein>
    <recommendedName>
        <fullName evidence="8">Gustatory receptor</fullName>
    </recommendedName>
</protein>
<name>A0A9P0GCL5_9CUCU</name>
<feature type="transmembrane region" description="Helical" evidence="9">
    <location>
        <begin position="55"/>
        <end position="79"/>
    </location>
</feature>
<evidence type="ECO:0000256" key="2">
    <source>
        <dbReference type="ARBA" id="ARBA00005327"/>
    </source>
</evidence>
<dbReference type="Proteomes" id="UP001153636">
    <property type="component" value="Chromosome 17"/>
</dbReference>
<dbReference type="GO" id="GO:0008527">
    <property type="term" value="F:taste receptor activity"/>
    <property type="evidence" value="ECO:0007669"/>
    <property type="project" value="InterPro"/>
</dbReference>
<dbReference type="GO" id="GO:0050916">
    <property type="term" value="P:sensory perception of sweet taste"/>
    <property type="evidence" value="ECO:0007669"/>
    <property type="project" value="UniProtKB-ARBA"/>
</dbReference>
<keyword evidence="7 8" id="KW-0675">Receptor</keyword>
<dbReference type="GO" id="GO:0005886">
    <property type="term" value="C:plasma membrane"/>
    <property type="evidence" value="ECO:0007669"/>
    <property type="project" value="UniProtKB-SubCell"/>
</dbReference>
<keyword evidence="5 9" id="KW-1133">Transmembrane helix</keyword>
<dbReference type="Pfam" id="PF06151">
    <property type="entry name" value="Trehalose_recp"/>
    <property type="match status" value="1"/>
</dbReference>
<evidence type="ECO:0000256" key="3">
    <source>
        <dbReference type="ARBA" id="ARBA00022475"/>
    </source>
</evidence>
<dbReference type="PANTHER" id="PTHR21421:SF29">
    <property type="entry name" value="GUSTATORY RECEPTOR 5A FOR TREHALOSE-RELATED"/>
    <property type="match status" value="1"/>
</dbReference>
<keyword evidence="8" id="KW-0807">Transducer</keyword>
<evidence type="ECO:0000256" key="7">
    <source>
        <dbReference type="ARBA" id="ARBA00023170"/>
    </source>
</evidence>
<sequence length="380" mass="44237">MRNISLKMNEMVLQKKLDSNGLHCAMQLPLRIAQVFGFFPIYVGGSNYRSLKIKWLYWRMFYSFITIVTFALVTAGTIWRQIPEKKNILTIDSMIFAANSFVSGVLLLKLTMQWPDFVKEWYIIESRMVTNEMNGNLKKQLNTIAVTVMIVATVEHYLINAFVLKTSMEAAPTVSQGMRNYFNTSYGAVLAYFEYSFWKGLIFEMAFIWNFADVIIMIVGSALKFRLKQVSMRIKSLNKMTTSNIQIWRSLRKDYLRIVALCQSTNKKLSFLILISFLVNLYFILKQIFRSLTKLKTAIEQAYFYISFILLLLRISLVIIFGSGVHEEWKDICFFLQSVQSSSYNEEVERFIKNVATYELVLSGKNFFSIRRSLILQVSI</sequence>
<keyword evidence="11" id="KW-1185">Reference proteome</keyword>
<dbReference type="OrthoDB" id="5800391at2759"/>
<evidence type="ECO:0000256" key="6">
    <source>
        <dbReference type="ARBA" id="ARBA00023136"/>
    </source>
</evidence>
<keyword evidence="4 9" id="KW-0812">Transmembrane</keyword>
<keyword evidence="6 9" id="KW-0472">Membrane</keyword>
<feature type="transmembrane region" description="Helical" evidence="9">
    <location>
        <begin position="207"/>
        <end position="225"/>
    </location>
</feature>
<dbReference type="GO" id="GO:0007165">
    <property type="term" value="P:signal transduction"/>
    <property type="evidence" value="ECO:0007669"/>
    <property type="project" value="UniProtKB-KW"/>
</dbReference>
<feature type="transmembrane region" description="Helical" evidence="9">
    <location>
        <begin position="91"/>
        <end position="112"/>
    </location>
</feature>
<comment type="similarity">
    <text evidence="2">Belongs to the insect chemoreceptor superfamily. Gustatory receptor (GR) family. Gr5a subfamily.</text>
</comment>